<keyword evidence="4 7" id="KW-1133">Transmembrane helix</keyword>
<evidence type="ECO:0000313" key="9">
    <source>
        <dbReference type="EMBL" id="NMQ21066.1"/>
    </source>
</evidence>
<evidence type="ECO:0000313" key="10">
    <source>
        <dbReference type="Proteomes" id="UP000760480"/>
    </source>
</evidence>
<proteinExistence type="predicted"/>
<feature type="region of interest" description="Disordered" evidence="6">
    <location>
        <begin position="592"/>
        <end position="615"/>
    </location>
</feature>
<dbReference type="CDD" id="cd01127">
    <property type="entry name" value="TrwB_TraG_TraD_VirD4"/>
    <property type="match status" value="1"/>
</dbReference>
<dbReference type="Gene3D" id="3.40.50.300">
    <property type="entry name" value="P-loop containing nucleotide triphosphate hydrolases"/>
    <property type="match status" value="2"/>
</dbReference>
<evidence type="ECO:0000256" key="2">
    <source>
        <dbReference type="ARBA" id="ARBA00022475"/>
    </source>
</evidence>
<keyword evidence="10" id="KW-1185">Reference proteome</keyword>
<evidence type="ECO:0000256" key="7">
    <source>
        <dbReference type="SAM" id="Phobius"/>
    </source>
</evidence>
<sequence length="645" mass="71593">MLGSIPSQPSRPPTAWMYWFGSFVVLYGALLYVYLHAIWPLGGMTAGVGRHAGYWWQGVRGAVLHDPISAQVWTRYLAFLTQHELGLPLLWRVGGAFVALPLAVAGLLSRFSFKQQIETHVRGLRYEPDLNNSVALAARALRAAGYPVARTGGLTIHPQLTLPPALTHTGVLVIGATGSGKTNFLLPILQQIVTSPHRSLILDIKGDFTAMLAYPDERFMLVAPWDRRGWRWDIARDVTSLSQARLFAESCIPPSDEPIWSTGARQIFAGVMNYLCMTRPGAWDLMDFIELTRQPDDHLMQIVQAGNPDAARVIAQLEKENRTGQSILINIAAFIGPLADMGWTWKQHPDAPTFSITDWLADDSALPRGMVLQSRRRFGELSEALTNALVTLLTDRMVDTAFPEADTRGEDWRLYLILDEIAQSRKIEALQSLSSAGRSKGLHLFVGIQSITQLKKIYSPEFADLLYTNLLLRYIGRTPDGDSAEWLARKFGNQDIERLADSISYTEAEAGPSEQRSWRWERERTPVLLPSQLSTDLGPDFNKGHLRALLSVAGWSHLLRLAWPKVRYPTIRPALLEADWVTDGGVDRSRVAPASARADTASVSLQPTDDEPVAMDDEPVAMDATGFAESMWQAVVEDPQPRSGA</sequence>
<name>A0ABX1TSZ4_9GAMM</name>
<dbReference type="RefSeq" id="WP_169250331.1">
    <property type="nucleotide sequence ID" value="NZ_SPMZ01000075.1"/>
</dbReference>
<comment type="subcellular location">
    <subcellularLocation>
        <location evidence="1">Cell membrane</location>
        <topology evidence="1">Multi-pass membrane protein</topology>
    </subcellularLocation>
</comment>
<dbReference type="InterPro" id="IPR027417">
    <property type="entry name" value="P-loop_NTPase"/>
</dbReference>
<keyword evidence="5 7" id="KW-0472">Membrane</keyword>
<dbReference type="Pfam" id="PF10412">
    <property type="entry name" value="TrwB_AAD_bind"/>
    <property type="match status" value="1"/>
</dbReference>
<feature type="transmembrane region" description="Helical" evidence="7">
    <location>
        <begin position="89"/>
        <end position="108"/>
    </location>
</feature>
<protein>
    <submittedName>
        <fullName evidence="9">DUF87 domain-containing protein</fullName>
    </submittedName>
</protein>
<evidence type="ECO:0000256" key="5">
    <source>
        <dbReference type="ARBA" id="ARBA00023136"/>
    </source>
</evidence>
<feature type="transmembrane region" description="Helical" evidence="7">
    <location>
        <begin position="16"/>
        <end position="35"/>
    </location>
</feature>
<feature type="domain" description="Type IV secretion system coupling protein TraD DNA-binding" evidence="8">
    <location>
        <begin position="157"/>
        <end position="534"/>
    </location>
</feature>
<dbReference type="InterPro" id="IPR019476">
    <property type="entry name" value="T4SS_TraD_DNA-bd"/>
</dbReference>
<dbReference type="PANTHER" id="PTHR37937">
    <property type="entry name" value="CONJUGATIVE TRANSFER: DNA TRANSPORT"/>
    <property type="match status" value="1"/>
</dbReference>
<gene>
    <name evidence="9" type="ORF">E4P82_18830</name>
</gene>
<evidence type="ECO:0000256" key="6">
    <source>
        <dbReference type="SAM" id="MobiDB-lite"/>
    </source>
</evidence>
<keyword evidence="3 7" id="KW-0812">Transmembrane</keyword>
<evidence type="ECO:0000256" key="3">
    <source>
        <dbReference type="ARBA" id="ARBA00022692"/>
    </source>
</evidence>
<keyword evidence="2" id="KW-1003">Cell membrane</keyword>
<dbReference type="Proteomes" id="UP000760480">
    <property type="component" value="Unassembled WGS sequence"/>
</dbReference>
<evidence type="ECO:0000256" key="1">
    <source>
        <dbReference type="ARBA" id="ARBA00004651"/>
    </source>
</evidence>
<evidence type="ECO:0000256" key="4">
    <source>
        <dbReference type="ARBA" id="ARBA00022989"/>
    </source>
</evidence>
<dbReference type="EMBL" id="SPMZ01000075">
    <property type="protein sequence ID" value="NMQ21066.1"/>
    <property type="molecule type" value="Genomic_DNA"/>
</dbReference>
<evidence type="ECO:0000259" key="8">
    <source>
        <dbReference type="Pfam" id="PF10412"/>
    </source>
</evidence>
<dbReference type="InterPro" id="IPR051539">
    <property type="entry name" value="T4SS-coupling_protein"/>
</dbReference>
<accession>A0ABX1TSZ4</accession>
<dbReference type="SUPFAM" id="SSF52540">
    <property type="entry name" value="P-loop containing nucleoside triphosphate hydrolases"/>
    <property type="match status" value="1"/>
</dbReference>
<comment type="caution">
    <text evidence="9">The sequence shown here is derived from an EMBL/GenBank/DDBJ whole genome shotgun (WGS) entry which is preliminary data.</text>
</comment>
<organism evidence="9 10">
    <name type="scientific">Candidatus Competibacter phosphatis</name>
    <dbReference type="NCBI Taxonomy" id="221280"/>
    <lineage>
        <taxon>Bacteria</taxon>
        <taxon>Pseudomonadati</taxon>
        <taxon>Pseudomonadota</taxon>
        <taxon>Gammaproteobacteria</taxon>
        <taxon>Candidatus Competibacteraceae</taxon>
        <taxon>Candidatus Competibacter</taxon>
    </lineage>
</organism>
<reference evidence="9 10" key="1">
    <citation type="submission" date="2019-03" db="EMBL/GenBank/DDBJ databases">
        <title>Metabolic reconstructions from genomes of highly enriched 'Candidatus Accumulibacter' and 'Candidatus Competibacter' bioreactor populations.</title>
        <authorList>
            <person name="Annavajhala M.K."/>
            <person name="Welles L."/>
            <person name="Abbas B."/>
            <person name="Sorokin D."/>
            <person name="Park H."/>
            <person name="Van Loosdrecht M."/>
            <person name="Chandran K."/>
        </authorList>
    </citation>
    <scope>NUCLEOTIDE SEQUENCE [LARGE SCALE GENOMIC DNA]</scope>
    <source>
        <strain evidence="9 10">SBR_G</strain>
    </source>
</reference>
<dbReference type="PANTHER" id="PTHR37937:SF1">
    <property type="entry name" value="CONJUGATIVE TRANSFER: DNA TRANSPORT"/>
    <property type="match status" value="1"/>
</dbReference>